<evidence type="ECO:0000313" key="1">
    <source>
        <dbReference type="EMBL" id="GGF93209.1"/>
    </source>
</evidence>
<dbReference type="OrthoDB" id="9795763at2"/>
<comment type="caution">
    <text evidence="1">The sequence shown here is derived from an EMBL/GenBank/DDBJ whole genome shotgun (WGS) entry which is preliminary data.</text>
</comment>
<dbReference type="Gene3D" id="3.30.70.120">
    <property type="match status" value="1"/>
</dbReference>
<proteinExistence type="predicted"/>
<name>A0A8J3E889_9GAMM</name>
<dbReference type="Proteomes" id="UP000636949">
    <property type="component" value="Unassembled WGS sequence"/>
</dbReference>
<dbReference type="AlphaFoldDB" id="A0A8J3E889"/>
<dbReference type="RefSeq" id="WP_117002154.1">
    <property type="nucleotide sequence ID" value="NZ_BMJS01000005.1"/>
</dbReference>
<evidence type="ECO:0008006" key="3">
    <source>
        <dbReference type="Google" id="ProtNLM"/>
    </source>
</evidence>
<dbReference type="PANTHER" id="PTHR41774">
    <property type="match status" value="1"/>
</dbReference>
<dbReference type="InterPro" id="IPR036069">
    <property type="entry name" value="DUF34/NIF3_sf"/>
</dbReference>
<accession>A0A8J3E889</accession>
<keyword evidence="2" id="KW-1185">Reference proteome</keyword>
<dbReference type="SUPFAM" id="SSF102705">
    <property type="entry name" value="NIF3 (NGG1p interacting factor 3)-like"/>
    <property type="match status" value="1"/>
</dbReference>
<gene>
    <name evidence="1" type="ORF">GCM10010995_07920</name>
</gene>
<protein>
    <recommendedName>
        <fullName evidence="3">NGG1p interacting factor NIF3</fullName>
    </recommendedName>
</protein>
<dbReference type="EMBL" id="BMJS01000005">
    <property type="protein sequence ID" value="GGF93209.1"/>
    <property type="molecule type" value="Genomic_DNA"/>
</dbReference>
<organism evidence="1 2">
    <name type="scientific">Cysteiniphilum litorale</name>
    <dbReference type="NCBI Taxonomy" id="2056700"/>
    <lineage>
        <taxon>Bacteria</taxon>
        <taxon>Pseudomonadati</taxon>
        <taxon>Pseudomonadota</taxon>
        <taxon>Gammaproteobacteria</taxon>
        <taxon>Thiotrichales</taxon>
        <taxon>Fastidiosibacteraceae</taxon>
        <taxon>Cysteiniphilum</taxon>
    </lineage>
</organism>
<dbReference type="PANTHER" id="PTHR41774:SF1">
    <property type="entry name" value="NGG1P INTERACTING FACTOR NIF3"/>
    <property type="match status" value="1"/>
</dbReference>
<reference evidence="1" key="2">
    <citation type="submission" date="2020-09" db="EMBL/GenBank/DDBJ databases">
        <authorList>
            <person name="Sun Q."/>
            <person name="Zhou Y."/>
        </authorList>
    </citation>
    <scope>NUCLEOTIDE SEQUENCE</scope>
    <source>
        <strain evidence="1">CGMCC 1.15758</strain>
    </source>
</reference>
<sequence length="104" mass="11644">MHQIYVYVPESHKEAVKDALFEIGIGEFGGYSHCCWETQGTGQFKPLDGSHPVVGAVGSIHHEPEYKLEFLCDCETKLKKILTALKSSHPYETPAYGVIKLESY</sequence>
<reference evidence="1" key="1">
    <citation type="journal article" date="2014" name="Int. J. Syst. Evol. Microbiol.">
        <title>Complete genome sequence of Corynebacterium casei LMG S-19264T (=DSM 44701T), isolated from a smear-ripened cheese.</title>
        <authorList>
            <consortium name="US DOE Joint Genome Institute (JGI-PGF)"/>
            <person name="Walter F."/>
            <person name="Albersmeier A."/>
            <person name="Kalinowski J."/>
            <person name="Ruckert C."/>
        </authorList>
    </citation>
    <scope>NUCLEOTIDE SEQUENCE</scope>
    <source>
        <strain evidence="1">CGMCC 1.15758</strain>
    </source>
</reference>
<evidence type="ECO:0000313" key="2">
    <source>
        <dbReference type="Proteomes" id="UP000636949"/>
    </source>
</evidence>
<dbReference type="InterPro" id="IPR015867">
    <property type="entry name" value="N-reg_PII/ATP_PRibTrfase_C"/>
</dbReference>